<dbReference type="EMBL" id="NJBN01000001">
    <property type="protein sequence ID" value="TKJ42426.1"/>
    <property type="molecule type" value="Genomic_DNA"/>
</dbReference>
<dbReference type="InterPro" id="IPR028994">
    <property type="entry name" value="Integrin_alpha_N"/>
</dbReference>
<evidence type="ECO:0000259" key="2">
    <source>
        <dbReference type="Pfam" id="PF18962"/>
    </source>
</evidence>
<comment type="caution">
    <text evidence="3">The sequence shown here is derived from an EMBL/GenBank/DDBJ whole genome shotgun (WGS) entry which is preliminary data.</text>
</comment>
<evidence type="ECO:0000313" key="4">
    <source>
        <dbReference type="Proteomes" id="UP000319619"/>
    </source>
</evidence>
<dbReference type="InterPro" id="IPR026444">
    <property type="entry name" value="Secre_tail"/>
</dbReference>
<protein>
    <recommendedName>
        <fullName evidence="2">Secretion system C-terminal sorting domain-containing protein</fullName>
    </recommendedName>
</protein>
<name>A0A532V5E3_UNCL8</name>
<dbReference type="InterPro" id="IPR013517">
    <property type="entry name" value="FG-GAP"/>
</dbReference>
<dbReference type="PANTHER" id="PTHR44103">
    <property type="entry name" value="PROPROTEIN CONVERTASE P"/>
    <property type="match status" value="1"/>
</dbReference>
<feature type="domain" description="Secretion system C-terminal sorting" evidence="2">
    <location>
        <begin position="608"/>
        <end position="683"/>
    </location>
</feature>
<dbReference type="PANTHER" id="PTHR44103:SF1">
    <property type="entry name" value="PROPROTEIN CONVERTASE P"/>
    <property type="match status" value="1"/>
</dbReference>
<dbReference type="Proteomes" id="UP000319619">
    <property type="component" value="Unassembled WGS sequence"/>
</dbReference>
<dbReference type="SUPFAM" id="SSF69318">
    <property type="entry name" value="Integrin alpha N-terminal domain"/>
    <property type="match status" value="2"/>
</dbReference>
<dbReference type="Pfam" id="PF13517">
    <property type="entry name" value="FG-GAP_3"/>
    <property type="match status" value="1"/>
</dbReference>
<accession>A0A532V5E3</accession>
<evidence type="ECO:0000313" key="3">
    <source>
        <dbReference type="EMBL" id="TKJ42426.1"/>
    </source>
</evidence>
<dbReference type="AlphaFoldDB" id="A0A532V5E3"/>
<dbReference type="Gene3D" id="2.60.40.4070">
    <property type="match status" value="1"/>
</dbReference>
<evidence type="ECO:0000256" key="1">
    <source>
        <dbReference type="ARBA" id="ARBA00022729"/>
    </source>
</evidence>
<proteinExistence type="predicted"/>
<reference evidence="3 4" key="1">
    <citation type="submission" date="2017-06" db="EMBL/GenBank/DDBJ databases">
        <title>Novel microbial phyla capable of carbon fixation and sulfur reduction in deep-sea sediments.</title>
        <authorList>
            <person name="Huang J."/>
            <person name="Baker B."/>
            <person name="Wang Y."/>
        </authorList>
    </citation>
    <scope>NUCLEOTIDE SEQUENCE [LARGE SCALE GENOMIC DNA]</scope>
    <source>
        <strain evidence="3">B3_LCP</strain>
    </source>
</reference>
<dbReference type="Gene3D" id="2.130.10.130">
    <property type="entry name" value="Integrin alpha, N-terminal"/>
    <property type="match status" value="1"/>
</dbReference>
<sequence>MEYLMKYTLFLLLLPAILLAQDFEFQQEYDTIPVEIDGWMPHQPWVGGTSWSNPVLSDIDADGDSDMFIGSYGSIWITYYENVGSMQIPEFTWINNQWDSLFTINSWSRTSPDFWDMDDDGDLDAVIGSGYVTYVENLGTPEAPSFTSSPDTMHSIDFYVVGTNISVIDIDADDDADLICGEYQGHLQFYLNIGTPDSFAYNLEDDSWLGTNVGGYADPTFCDVDSDNDPDLFIGEEDGKIWYYRNDGDSVNYDFNYVTDNFAGIDAGDYSSPEFADVDGDGDYDLFVGREPDWGAQTPGDVFFYENIGTPQQADFQLVTANYLSIDEGYLTKMDWIDIDADGDEDMFTACGVELQFYRNVGTNESPSLIRETSSYQNIDVDGISPFFCDIDADGDYDLFSGEGVLGGPSPGLHLFINRGTPQVADFILYSSNYVPGTYEVIIYPTLADIDADEDLDLFLCDHDCYFYFENTGTIYEPNFVWRSNNWQGINPSQLQRWSRFWDIDEDGDLDLFFNWMENVAFYRNVGTPDSAVMVLETEYGITGLDYYVTTSVWGFDIVDIDSDGDGDFFGGNTNGGALFFRNITGQNEVGPKRPDVPFPKLDFSIGPNPANPVTWISFTLPSPQEATLAVYNILGAKVTTLTSGIQPPGTHTHIWDAAEYSSGVYIIRLDAGEQAFTEKMVVVK</sequence>
<organism evidence="3 4">
    <name type="scientific">candidate division LCP-89 bacterium B3_LCP</name>
    <dbReference type="NCBI Taxonomy" id="2012998"/>
    <lineage>
        <taxon>Bacteria</taxon>
        <taxon>Pseudomonadati</taxon>
        <taxon>Bacteria division LCP-89</taxon>
    </lineage>
</organism>
<keyword evidence="1" id="KW-0732">Signal</keyword>
<gene>
    <name evidence="3" type="ORF">CEE37_01725</name>
</gene>
<dbReference type="Pfam" id="PF18962">
    <property type="entry name" value="Por_Secre_tail"/>
    <property type="match status" value="1"/>
</dbReference>
<dbReference type="NCBIfam" id="TIGR04183">
    <property type="entry name" value="Por_Secre_tail"/>
    <property type="match status" value="1"/>
</dbReference>